<evidence type="ECO:0000256" key="1">
    <source>
        <dbReference type="SAM" id="MobiDB-lite"/>
    </source>
</evidence>
<organism evidence="2 3">
    <name type="scientific">Oerskovia paurometabola</name>
    <dbReference type="NCBI Taxonomy" id="162170"/>
    <lineage>
        <taxon>Bacteria</taxon>
        <taxon>Bacillati</taxon>
        <taxon>Actinomycetota</taxon>
        <taxon>Actinomycetes</taxon>
        <taxon>Micrococcales</taxon>
        <taxon>Cellulomonadaceae</taxon>
        <taxon>Oerskovia</taxon>
    </lineage>
</organism>
<feature type="region of interest" description="Disordered" evidence="1">
    <location>
        <begin position="129"/>
        <end position="172"/>
    </location>
</feature>
<accession>A0ABW1XAU1</accession>
<gene>
    <name evidence="2" type="ORF">ACFP71_07570</name>
</gene>
<protein>
    <submittedName>
        <fullName evidence="2">Uncharacterized protein</fullName>
    </submittedName>
</protein>
<feature type="compositionally biased region" description="Basic and acidic residues" evidence="1">
    <location>
        <begin position="129"/>
        <end position="152"/>
    </location>
</feature>
<dbReference type="Proteomes" id="UP001596305">
    <property type="component" value="Unassembled WGS sequence"/>
</dbReference>
<dbReference type="RefSeq" id="WP_204809319.1">
    <property type="nucleotide sequence ID" value="NZ_BAAAIY010000003.1"/>
</dbReference>
<evidence type="ECO:0000313" key="3">
    <source>
        <dbReference type="Proteomes" id="UP001596305"/>
    </source>
</evidence>
<comment type="caution">
    <text evidence="2">The sequence shown here is derived from an EMBL/GenBank/DDBJ whole genome shotgun (WGS) entry which is preliminary data.</text>
</comment>
<reference evidence="3" key="1">
    <citation type="journal article" date="2019" name="Int. J. Syst. Evol. Microbiol.">
        <title>The Global Catalogue of Microorganisms (GCM) 10K type strain sequencing project: providing services to taxonomists for standard genome sequencing and annotation.</title>
        <authorList>
            <consortium name="The Broad Institute Genomics Platform"/>
            <consortium name="The Broad Institute Genome Sequencing Center for Infectious Disease"/>
            <person name="Wu L."/>
            <person name="Ma J."/>
        </authorList>
    </citation>
    <scope>NUCLEOTIDE SEQUENCE [LARGE SCALE GENOMIC DNA]</scope>
    <source>
        <strain evidence="3">CCUG 47105</strain>
    </source>
</reference>
<feature type="region of interest" description="Disordered" evidence="1">
    <location>
        <begin position="102"/>
        <end position="121"/>
    </location>
</feature>
<evidence type="ECO:0000313" key="2">
    <source>
        <dbReference type="EMBL" id="MFC6424678.1"/>
    </source>
</evidence>
<dbReference type="EMBL" id="JBHSTM010000004">
    <property type="protein sequence ID" value="MFC6424678.1"/>
    <property type="molecule type" value="Genomic_DNA"/>
</dbReference>
<name>A0ABW1XAU1_9CELL</name>
<proteinExistence type="predicted"/>
<sequence>MSVTRRQRKIPPVMFDDETLMELTTEQRQTGLGLYFIADDHGRGSATPARVRSDLWPLSETITNDSIVEHLDWLDQAGFIQLYEAEGRTYFAILDWPSQDHPTASKIPSPPPRQTHVTASRSPLEVLGVEEREREERARGREGEREWVREGEQGEAPIPRTPDPTSPFCPKHQPYGTDRKCGACGRARLAHQVWLNQSTEDAAADLDDPAA</sequence>
<keyword evidence="3" id="KW-1185">Reference proteome</keyword>